<evidence type="ECO:0000313" key="1">
    <source>
        <dbReference type="EMBL" id="QIJ05203.1"/>
    </source>
</evidence>
<organism evidence="1 2">
    <name type="scientific">Shewanella chilikensis</name>
    <dbReference type="NCBI Taxonomy" id="558541"/>
    <lineage>
        <taxon>Bacteria</taxon>
        <taxon>Pseudomonadati</taxon>
        <taxon>Pseudomonadota</taxon>
        <taxon>Gammaproteobacteria</taxon>
        <taxon>Alteromonadales</taxon>
        <taxon>Shewanellaceae</taxon>
        <taxon>Shewanella</taxon>
    </lineage>
</organism>
<name>A0A6G7LTQ7_9GAMM</name>
<proteinExistence type="predicted"/>
<dbReference type="RefSeq" id="WP_165565301.1">
    <property type="nucleotide sequence ID" value="NZ_CP045857.1"/>
</dbReference>
<gene>
    <name evidence="1" type="ORF">GII14_14325</name>
</gene>
<evidence type="ECO:0000313" key="2">
    <source>
        <dbReference type="Proteomes" id="UP000502117"/>
    </source>
</evidence>
<sequence length="211" mass="23784">MSVSMYRNMIWLVVESTDLDGIVDHLKGEADITSISDLGSAGDLKLIWKTSHLVVADLDGLIYLGGWGLPFRQYGLRDSMEMLDECLRNLSEFAARLSQRFGKTYGFGDHQGGIYNFWFMAENGQVTRKYAVYHDGLYEYDQSYISAGEPTEAEVQAAKRCYINGLSTGGCYPDGANVREIATNWVLDPQQFSQRLVRAKLIEWSLRKPVA</sequence>
<dbReference type="Proteomes" id="UP000502117">
    <property type="component" value="Chromosome"/>
</dbReference>
<protein>
    <submittedName>
        <fullName evidence="1">Uncharacterized protein</fullName>
    </submittedName>
</protein>
<accession>A0A6G7LTQ7</accession>
<reference evidence="1 2" key="1">
    <citation type="submission" date="2019-11" db="EMBL/GenBank/DDBJ databases">
        <title>Complete Genome Sequence of Shewanella chilikensis Strain DC57, Isolated from Corroded Seal Rings at a floating production facility in Australia.</title>
        <authorList>
            <person name="Salgar-Chaparro S.J."/>
            <person name="Castillo-Villamizar G.A."/>
            <person name="Poehlein A."/>
            <person name="Daniel R."/>
            <person name="Machuca L."/>
        </authorList>
    </citation>
    <scope>NUCLEOTIDE SEQUENCE [LARGE SCALE GENOMIC DNA]</scope>
    <source>
        <strain evidence="1 2">DC57</strain>
    </source>
</reference>
<dbReference type="AlphaFoldDB" id="A0A6G7LTQ7"/>
<dbReference type="EMBL" id="CP045857">
    <property type="protein sequence ID" value="QIJ05203.1"/>
    <property type="molecule type" value="Genomic_DNA"/>
</dbReference>
<dbReference type="GeneID" id="99800870"/>
<dbReference type="KEGG" id="schk:GII14_14325"/>